<dbReference type="InterPro" id="IPR003615">
    <property type="entry name" value="HNH_nuc"/>
</dbReference>
<sequence>MLAVVAGERNSMDSKQDVHELAVALLELSGFRGATAMKRGARKFIDAELATGAPIRFWLKEGRYHNRTTAAVLLGAVTAASSTGIADSAFLDAVLRNVDGAKADGAAYALFVQPAAPPVEDNLWNWLVVPIDSLYEAYKELLSRFPTRARNGVTAALPFVDERNVKTAECVRGIRSLAVSLDALAIGEGQEISLSGAQGADDGRTHTRGEFAVRLKQALFRNRVGAAYAWRCAVTNCAVRKVLEAAHLPGRNWREHNRAQDGILLRADVHKLLDAGLARLENGIFLLHAEIEKSEYGRYHGTRIRTLASEN</sequence>
<name>A0A6J5J1R3_9BURK</name>
<protein>
    <recommendedName>
        <fullName evidence="1">HNH nuclease domain-containing protein</fullName>
    </recommendedName>
</protein>
<dbReference type="Pfam" id="PF13391">
    <property type="entry name" value="HNH_2"/>
    <property type="match status" value="1"/>
</dbReference>
<proteinExistence type="predicted"/>
<gene>
    <name evidence="2" type="ORF">BLA3211_03402</name>
</gene>
<feature type="domain" description="HNH nuclease" evidence="1">
    <location>
        <begin position="232"/>
        <end position="277"/>
    </location>
</feature>
<reference evidence="2 3" key="1">
    <citation type="submission" date="2020-04" db="EMBL/GenBank/DDBJ databases">
        <authorList>
            <person name="Depoorter E."/>
        </authorList>
    </citation>
    <scope>NUCLEOTIDE SEQUENCE [LARGE SCALE GENOMIC DNA]</scope>
    <source>
        <strain evidence="2 3">BCC0217</strain>
    </source>
</reference>
<evidence type="ECO:0000313" key="2">
    <source>
        <dbReference type="EMBL" id="CAB3965478.1"/>
    </source>
</evidence>
<dbReference type="EMBL" id="CABWIL020000011">
    <property type="protein sequence ID" value="CAB3965478.1"/>
    <property type="molecule type" value="Genomic_DNA"/>
</dbReference>
<organism evidence="2 3">
    <name type="scientific">Burkholderia aenigmatica</name>
    <dbReference type="NCBI Taxonomy" id="2015348"/>
    <lineage>
        <taxon>Bacteria</taxon>
        <taxon>Pseudomonadati</taxon>
        <taxon>Pseudomonadota</taxon>
        <taxon>Betaproteobacteria</taxon>
        <taxon>Burkholderiales</taxon>
        <taxon>Burkholderiaceae</taxon>
        <taxon>Burkholderia</taxon>
        <taxon>Burkholderia cepacia complex</taxon>
    </lineage>
</organism>
<dbReference type="AlphaFoldDB" id="A0A6J5J1R3"/>
<dbReference type="Proteomes" id="UP000494301">
    <property type="component" value="Unassembled WGS sequence"/>
</dbReference>
<accession>A0A6J5J1R3</accession>
<evidence type="ECO:0000259" key="1">
    <source>
        <dbReference type="Pfam" id="PF13391"/>
    </source>
</evidence>
<evidence type="ECO:0000313" key="3">
    <source>
        <dbReference type="Proteomes" id="UP000494301"/>
    </source>
</evidence>